<protein>
    <submittedName>
        <fullName evidence="7">ABC-2 type transport system permease protein</fullName>
    </submittedName>
</protein>
<dbReference type="GO" id="GO:0016020">
    <property type="term" value="C:membrane"/>
    <property type="evidence" value="ECO:0007669"/>
    <property type="project" value="UniProtKB-SubCell"/>
</dbReference>
<sequence>MKILRLSFVNYKRMVKDKGKLLMMLIVPLLVILGVSFTANRGGYSTGVNIAFSIEDKGGYAKELLESLNIEDNIFYNREEAMELLEDNEVVAVYTLPKNFTEKIKNGEKPDIGAFKREEGNTTLPMEMNIEKEINKKLKEEVLLKNDIIKDKKELYKFNTKTQIKRDNKEANGDLFLVVFMIIYFTILSSNSIGDEIVLMKRQKILSRAMTTANKGYEIMGSLCLAILFLQVSMNLLVLFIGKLILKYPIIDFHIIFINIVLASLFSITFTIFLTRIFEEQGVVSLGTVIFSVGSLFLSLIALDGDLYPKVPMVIKNLGKFVPQYWLLDSIEKSKLFPNTIVLLLMILALFTAGNFKFRDFVNRG</sequence>
<evidence type="ECO:0000256" key="5">
    <source>
        <dbReference type="SAM" id="Phobius"/>
    </source>
</evidence>
<dbReference type="RefSeq" id="WP_072744967.1">
    <property type="nucleotide sequence ID" value="NZ_FQXR01000013.1"/>
</dbReference>
<dbReference type="Proteomes" id="UP000184389">
    <property type="component" value="Unassembled WGS sequence"/>
</dbReference>
<evidence type="ECO:0000259" key="6">
    <source>
        <dbReference type="Pfam" id="PF12698"/>
    </source>
</evidence>
<gene>
    <name evidence="7" type="ORF">SAMN02745180_02326</name>
</gene>
<feature type="transmembrane region" description="Helical" evidence="5">
    <location>
        <begin position="282"/>
        <end position="303"/>
    </location>
</feature>
<dbReference type="PANTHER" id="PTHR43027">
    <property type="entry name" value="DOXORUBICIN RESISTANCE ABC TRANSPORTER PERMEASE PROTEIN DRRC-RELATED"/>
    <property type="match status" value="1"/>
</dbReference>
<evidence type="ECO:0000256" key="4">
    <source>
        <dbReference type="ARBA" id="ARBA00023136"/>
    </source>
</evidence>
<feature type="transmembrane region" description="Helical" evidence="5">
    <location>
        <begin position="219"/>
        <end position="241"/>
    </location>
</feature>
<comment type="subcellular location">
    <subcellularLocation>
        <location evidence="1">Membrane</location>
        <topology evidence="1">Multi-pass membrane protein</topology>
    </subcellularLocation>
</comment>
<proteinExistence type="predicted"/>
<dbReference type="Pfam" id="PF12698">
    <property type="entry name" value="ABC2_membrane_3"/>
    <property type="match status" value="1"/>
</dbReference>
<dbReference type="PANTHER" id="PTHR43027:SF1">
    <property type="entry name" value="DOXORUBICIN RESISTANCE ABC TRANSPORTER PERMEASE PROTEIN DRRC-RELATED"/>
    <property type="match status" value="1"/>
</dbReference>
<evidence type="ECO:0000313" key="8">
    <source>
        <dbReference type="Proteomes" id="UP000184389"/>
    </source>
</evidence>
<name>A0A1M5YPK9_9FIRM</name>
<dbReference type="InterPro" id="IPR052902">
    <property type="entry name" value="ABC-2_transporter"/>
</dbReference>
<reference evidence="7 8" key="1">
    <citation type="submission" date="2016-11" db="EMBL/GenBank/DDBJ databases">
        <authorList>
            <person name="Jaros S."/>
            <person name="Januszkiewicz K."/>
            <person name="Wedrychowicz H."/>
        </authorList>
    </citation>
    <scope>NUCLEOTIDE SEQUENCE [LARGE SCALE GENOMIC DNA]</scope>
    <source>
        <strain evidence="7 8">DSM 13106</strain>
    </source>
</reference>
<keyword evidence="3 5" id="KW-1133">Transmembrane helix</keyword>
<feature type="transmembrane region" description="Helical" evidence="5">
    <location>
        <begin position="21"/>
        <end position="39"/>
    </location>
</feature>
<keyword evidence="8" id="KW-1185">Reference proteome</keyword>
<keyword evidence="2 5" id="KW-0812">Transmembrane</keyword>
<feature type="transmembrane region" description="Helical" evidence="5">
    <location>
        <begin position="336"/>
        <end position="356"/>
    </location>
</feature>
<feature type="transmembrane region" description="Helical" evidence="5">
    <location>
        <begin position="175"/>
        <end position="198"/>
    </location>
</feature>
<feature type="transmembrane region" description="Helical" evidence="5">
    <location>
        <begin position="253"/>
        <end position="275"/>
    </location>
</feature>
<dbReference type="InterPro" id="IPR013525">
    <property type="entry name" value="ABC2_TM"/>
</dbReference>
<organism evidence="7 8">
    <name type="scientific">Sporanaerobacter acetigenes DSM 13106</name>
    <dbReference type="NCBI Taxonomy" id="1123281"/>
    <lineage>
        <taxon>Bacteria</taxon>
        <taxon>Bacillati</taxon>
        <taxon>Bacillota</taxon>
        <taxon>Tissierellia</taxon>
        <taxon>Tissierellales</taxon>
        <taxon>Sporanaerobacteraceae</taxon>
        <taxon>Sporanaerobacter</taxon>
    </lineage>
</organism>
<dbReference type="STRING" id="1123281.SAMN02745180_02326"/>
<keyword evidence="4 5" id="KW-0472">Membrane</keyword>
<evidence type="ECO:0000313" key="7">
    <source>
        <dbReference type="EMBL" id="SHI13473.1"/>
    </source>
</evidence>
<dbReference type="AlphaFoldDB" id="A0A1M5YPK9"/>
<feature type="domain" description="ABC-2 type transporter transmembrane" evidence="6">
    <location>
        <begin position="21"/>
        <end position="352"/>
    </location>
</feature>
<accession>A0A1M5YPK9</accession>
<dbReference type="GO" id="GO:0140359">
    <property type="term" value="F:ABC-type transporter activity"/>
    <property type="evidence" value="ECO:0007669"/>
    <property type="project" value="InterPro"/>
</dbReference>
<evidence type="ECO:0000256" key="1">
    <source>
        <dbReference type="ARBA" id="ARBA00004141"/>
    </source>
</evidence>
<evidence type="ECO:0000256" key="3">
    <source>
        <dbReference type="ARBA" id="ARBA00022989"/>
    </source>
</evidence>
<evidence type="ECO:0000256" key="2">
    <source>
        <dbReference type="ARBA" id="ARBA00022692"/>
    </source>
</evidence>
<dbReference type="EMBL" id="FQXR01000013">
    <property type="protein sequence ID" value="SHI13473.1"/>
    <property type="molecule type" value="Genomic_DNA"/>
</dbReference>
<dbReference type="OrthoDB" id="1706094at2"/>
<dbReference type="Gene3D" id="3.40.1710.10">
    <property type="entry name" value="abc type-2 transporter like domain"/>
    <property type="match status" value="1"/>
</dbReference>